<keyword evidence="3" id="KW-1185">Reference proteome</keyword>
<dbReference type="PANTHER" id="PTHR30087:SF0">
    <property type="entry name" value="INNER MEMBRANE PROTEIN"/>
    <property type="match status" value="1"/>
</dbReference>
<sequence length="322" mass="37472">MNNIDITPTIAISRCINFDKCRYNGDGDNNEFINTLKDYVTFVPFCPEVEIGMETPRKPIRLVEINNMIHLIQPFTKIDLTDKMLDYTNMLMTRLQNVDGFIMKTRSPSCGIKEVKIYDSDKKGANSRKGKGMVGGRITEMYSHLPIEDDGRLRNFKIREHFLTKLYVMSTLRKIKRTKSLDTLINFHKSNTLLMIAYNQSKLKELNKLMNQVDSIPIDQLLDSYEKMLGLIFRISPRYTSNITVLLRCVDYFKKNINDDEFNFILELINEYKNHKVPFSVPLNVIKGYVIRFNIEYLNNQSFFDPFPKALLDVNDSGKGVK</sequence>
<evidence type="ECO:0000313" key="2">
    <source>
        <dbReference type="EMBL" id="GKX31508.1"/>
    </source>
</evidence>
<dbReference type="RefSeq" id="WP_281818625.1">
    <property type="nucleotide sequence ID" value="NZ_BRLB01000018.1"/>
</dbReference>
<proteinExistence type="predicted"/>
<feature type="domain" description="DUF1722" evidence="1">
    <location>
        <begin position="193"/>
        <end position="308"/>
    </location>
</feature>
<dbReference type="InterPro" id="IPR007553">
    <property type="entry name" value="2-thiour_desulf"/>
</dbReference>
<dbReference type="Pfam" id="PF04463">
    <property type="entry name" value="2-thiour_desulf"/>
    <property type="match status" value="1"/>
</dbReference>
<reference evidence="2" key="1">
    <citation type="submission" date="2022-06" db="EMBL/GenBank/DDBJ databases">
        <title>Vallitalea longa sp. nov., an anaerobic bacterium isolated from marine sediment.</title>
        <authorList>
            <person name="Hirano S."/>
            <person name="Terahara T."/>
            <person name="Mori K."/>
            <person name="Hamada M."/>
            <person name="Matsumoto R."/>
            <person name="Kobayashi T."/>
        </authorList>
    </citation>
    <scope>NUCLEOTIDE SEQUENCE</scope>
    <source>
        <strain evidence="2">SH18-1</strain>
    </source>
</reference>
<organism evidence="2 3">
    <name type="scientific">Vallitalea longa</name>
    <dbReference type="NCBI Taxonomy" id="2936439"/>
    <lineage>
        <taxon>Bacteria</taxon>
        <taxon>Bacillati</taxon>
        <taxon>Bacillota</taxon>
        <taxon>Clostridia</taxon>
        <taxon>Lachnospirales</taxon>
        <taxon>Vallitaleaceae</taxon>
        <taxon>Vallitalea</taxon>
    </lineage>
</organism>
<dbReference type="PANTHER" id="PTHR30087">
    <property type="entry name" value="INNER MEMBRANE PROTEIN"/>
    <property type="match status" value="1"/>
</dbReference>
<dbReference type="InterPro" id="IPR013560">
    <property type="entry name" value="DUF1722"/>
</dbReference>
<evidence type="ECO:0000259" key="1">
    <source>
        <dbReference type="Pfam" id="PF08349"/>
    </source>
</evidence>
<evidence type="ECO:0000313" key="3">
    <source>
        <dbReference type="Proteomes" id="UP001144256"/>
    </source>
</evidence>
<dbReference type="Proteomes" id="UP001144256">
    <property type="component" value="Unassembled WGS sequence"/>
</dbReference>
<accession>A0A9W5YFS8</accession>
<dbReference type="EMBL" id="BRLB01000018">
    <property type="protein sequence ID" value="GKX31508.1"/>
    <property type="molecule type" value="Genomic_DNA"/>
</dbReference>
<gene>
    <name evidence="2" type="ORF">SH1V18_39880</name>
</gene>
<protein>
    <recommendedName>
        <fullName evidence="1">DUF1722 domain-containing protein</fullName>
    </recommendedName>
</protein>
<dbReference type="AlphaFoldDB" id="A0A9W5YFS8"/>
<name>A0A9W5YFS8_9FIRM</name>
<comment type="caution">
    <text evidence="2">The sequence shown here is derived from an EMBL/GenBank/DDBJ whole genome shotgun (WGS) entry which is preliminary data.</text>
</comment>
<dbReference type="Pfam" id="PF08349">
    <property type="entry name" value="DUF1722"/>
    <property type="match status" value="1"/>
</dbReference>